<feature type="transmembrane region" description="Helical" evidence="1">
    <location>
        <begin position="147"/>
        <end position="169"/>
    </location>
</feature>
<evidence type="ECO:0000313" key="2">
    <source>
        <dbReference type="EMBL" id="WEK34622.1"/>
    </source>
</evidence>
<evidence type="ECO:0000256" key="1">
    <source>
        <dbReference type="SAM" id="Phobius"/>
    </source>
</evidence>
<feature type="transmembrane region" description="Helical" evidence="1">
    <location>
        <begin position="190"/>
        <end position="218"/>
    </location>
</feature>
<sequence>MNLRRYNIYFHTHTISGIIISAILFVIFFAGSFAFFKNEISAWQKNTPNASNRSLDYNSIMDSIAGDYNLYGRDISLRMNPHSRKIGVSVSASKDTAGNKGKGGYFYVDPQTFATADYAASYDLGEFLYRLHFLAQVNSIARFGFPLGYYIAGGVAFIFLFALITGLLVHWQKIVSNFYIFRPWEKLKTLWTDLHTALGVITFPFLLIFAITGAYFLISFPLFTKPTVALQYDGKQDSLYAELGYSSHTLAFSNQPVAKPDIDHFISLAYQQWDQAYINQVEVLNYGDSSMQLHIGSTMPTGKKFTSKGKLVYEVASGAVLEQQDPMQSSTYAEVMQNVVYALHFGQYGGYATKICYFLLGISSCIVIISGILIWLVARKKNNIPEYKRRFNSWLTRIYLAISLGMYPITAASFIAVKLQPNGGMHYIYSFYFWGWLAVSAALVLHKDIYKICRDALLAGSLIGICIPVLNGLVTGNWIWTSYTRHYYDILLIDTFWVLVPACSFLCWWLMKKKQATIAG</sequence>
<feature type="transmembrane region" description="Helical" evidence="1">
    <location>
        <begin position="425"/>
        <end position="445"/>
    </location>
</feature>
<accession>A0AAJ5WRZ2</accession>
<dbReference type="PANTHER" id="PTHR34219:SF3">
    <property type="entry name" value="BLL7967 PROTEIN"/>
    <property type="match status" value="1"/>
</dbReference>
<dbReference type="Pfam" id="PF03929">
    <property type="entry name" value="PepSY_TM"/>
    <property type="match status" value="1"/>
</dbReference>
<dbReference type="AlphaFoldDB" id="A0AAJ5WRZ2"/>
<feature type="transmembrane region" description="Helical" evidence="1">
    <location>
        <begin position="357"/>
        <end position="378"/>
    </location>
</feature>
<keyword evidence="1" id="KW-1133">Transmembrane helix</keyword>
<protein>
    <submittedName>
        <fullName evidence="2">PepSY-associated TM helix domain-containing protein</fullName>
    </submittedName>
</protein>
<keyword evidence="1" id="KW-0812">Transmembrane</keyword>
<feature type="transmembrane region" description="Helical" evidence="1">
    <location>
        <begin position="398"/>
        <end position="419"/>
    </location>
</feature>
<name>A0AAJ5WRZ2_9BACT</name>
<feature type="transmembrane region" description="Helical" evidence="1">
    <location>
        <begin position="12"/>
        <end position="36"/>
    </location>
</feature>
<feature type="transmembrane region" description="Helical" evidence="1">
    <location>
        <begin position="486"/>
        <end position="511"/>
    </location>
</feature>
<reference evidence="2" key="1">
    <citation type="submission" date="2023-03" db="EMBL/GenBank/DDBJ databases">
        <title>Andean soil-derived lignocellulolytic bacterial consortium as a source of novel taxa and putative plastic-active enzymes.</title>
        <authorList>
            <person name="Diaz-Garcia L."/>
            <person name="Chuvochina M."/>
            <person name="Feuerriegel G."/>
            <person name="Bunk B."/>
            <person name="Sproer C."/>
            <person name="Streit W.R."/>
            <person name="Rodriguez L.M."/>
            <person name="Overmann J."/>
            <person name="Jimenez D.J."/>
        </authorList>
    </citation>
    <scope>NUCLEOTIDE SEQUENCE</scope>
    <source>
        <strain evidence="2">MAG 7</strain>
    </source>
</reference>
<dbReference type="InterPro" id="IPR005625">
    <property type="entry name" value="PepSY-ass_TM"/>
</dbReference>
<proteinExistence type="predicted"/>
<dbReference type="Proteomes" id="UP001220610">
    <property type="component" value="Chromosome"/>
</dbReference>
<organism evidence="2 3">
    <name type="scientific">Candidatus Pseudobacter hemicellulosilyticus</name>
    <dbReference type="NCBI Taxonomy" id="3121375"/>
    <lineage>
        <taxon>Bacteria</taxon>
        <taxon>Pseudomonadati</taxon>
        <taxon>Bacteroidota</taxon>
        <taxon>Chitinophagia</taxon>
        <taxon>Chitinophagales</taxon>
        <taxon>Chitinophagaceae</taxon>
        <taxon>Pseudobacter</taxon>
    </lineage>
</organism>
<gene>
    <name evidence="2" type="ORF">P0Y53_19215</name>
</gene>
<dbReference type="EMBL" id="CP119311">
    <property type="protein sequence ID" value="WEK34622.1"/>
    <property type="molecule type" value="Genomic_DNA"/>
</dbReference>
<keyword evidence="1" id="KW-0472">Membrane</keyword>
<evidence type="ECO:0000313" key="3">
    <source>
        <dbReference type="Proteomes" id="UP001220610"/>
    </source>
</evidence>
<dbReference type="PANTHER" id="PTHR34219">
    <property type="entry name" value="IRON-REGULATED INNER MEMBRANE PROTEIN-RELATED"/>
    <property type="match status" value="1"/>
</dbReference>
<feature type="transmembrane region" description="Helical" evidence="1">
    <location>
        <begin position="457"/>
        <end position="480"/>
    </location>
</feature>